<evidence type="ECO:0000256" key="2">
    <source>
        <dbReference type="SAM" id="Phobius"/>
    </source>
</evidence>
<dbReference type="EMBL" id="JANTQA010000076">
    <property type="protein sequence ID" value="KAJ3423586.1"/>
    <property type="molecule type" value="Genomic_DNA"/>
</dbReference>
<keyword evidence="2" id="KW-0812">Transmembrane</keyword>
<proteinExistence type="predicted"/>
<gene>
    <name evidence="3" type="ORF">M0812_30119</name>
</gene>
<evidence type="ECO:0008006" key="5">
    <source>
        <dbReference type="Google" id="ProtNLM"/>
    </source>
</evidence>
<keyword evidence="2" id="KW-1133">Transmembrane helix</keyword>
<feature type="transmembrane region" description="Helical" evidence="2">
    <location>
        <begin position="664"/>
        <end position="686"/>
    </location>
</feature>
<accession>A0AAV7Y150</accession>
<sequence length="736" mass="85506">MPNSKSQQNFKQEKKTNCNKTSLLFLFLSVLPLKLTLFHKKKKPTFYLFSFEETLIVSAIISHQPNSYELNYTLNAGHELVNEFGASWQVEDPITITFQQNSRTIYSLEYQQTVSNAYEGSKHNIDSICEPLTKCCFDDENNLFSYFVSNNKTEYNVFAIGKPRNEWDLTVQVQQDSILNQINLQSENLEQGIDGLFTVVGEHSDLLTDLASLDDYSLFVETYENTTEGFLVPTDQIENSINKIGITNEIYLQHQTCPRVDLISLQSSSKYDQLESFRNQNLYNKIKCKYSEKDTNYNLDRDFDHKEGVFCDDTTYDEITIELNTANGTFKFQKLFAELRIIDSGLEIYSNNNAILFVYLYNYGKYSGSIEALPVSCCFQNESTGAYDIDCNNISLPISNTQKISSLEQISFKFNIYSELNLKERPGLCQIDLLQHQQIEKKIKIYFDDNTLKEDSNKGVRIDNSNNCGSENIEIMIGNILYCKQSCTIDQYWDSETNTCKPENCSLKYLNNFNPRPFYNPSNGLCQSYITCQQNYQLDTLSNNCYIIDDDDDDDDTGNDDDNSENNNDGTEWDDEKDNQFGTIITINWDELKHEYPCLEKRNEMEMNDEQTNCICKDETKIPNLRDGVFYSCIDDEEETNSNTTESNTDNFYNRSFSQLFKDYVTWIICLPIIMLFIYSVTRLIIFEKYQKKSLHSSKYVQKIVYDLMNSKTNHSKSLNPKTSKKLKKYYTKKKK</sequence>
<evidence type="ECO:0000313" key="4">
    <source>
        <dbReference type="Proteomes" id="UP001146793"/>
    </source>
</evidence>
<feature type="compositionally biased region" description="Acidic residues" evidence="1">
    <location>
        <begin position="551"/>
        <end position="564"/>
    </location>
</feature>
<dbReference type="Proteomes" id="UP001146793">
    <property type="component" value="Unassembled WGS sequence"/>
</dbReference>
<organism evidence="3 4">
    <name type="scientific">Anaeramoeba flamelloides</name>
    <dbReference type="NCBI Taxonomy" id="1746091"/>
    <lineage>
        <taxon>Eukaryota</taxon>
        <taxon>Metamonada</taxon>
        <taxon>Anaeramoebidae</taxon>
        <taxon>Anaeramoeba</taxon>
    </lineage>
</organism>
<name>A0AAV7Y150_9EUKA</name>
<evidence type="ECO:0000256" key="1">
    <source>
        <dbReference type="SAM" id="MobiDB-lite"/>
    </source>
</evidence>
<comment type="caution">
    <text evidence="3">The sequence shown here is derived from an EMBL/GenBank/DDBJ whole genome shotgun (WGS) entry which is preliminary data.</text>
</comment>
<dbReference type="AlphaFoldDB" id="A0AAV7Y150"/>
<protein>
    <recommendedName>
        <fullName evidence="5">Generative cell specific-1/HAP2 domain-containing protein</fullName>
    </recommendedName>
</protein>
<evidence type="ECO:0000313" key="3">
    <source>
        <dbReference type="EMBL" id="KAJ3423586.1"/>
    </source>
</evidence>
<reference evidence="3" key="1">
    <citation type="submission" date="2022-08" db="EMBL/GenBank/DDBJ databases">
        <title>Novel sulphate-reducing endosymbionts in the free-living metamonad Anaeramoeba.</title>
        <authorList>
            <person name="Jerlstrom-Hultqvist J."/>
            <person name="Cepicka I."/>
            <person name="Gallot-Lavallee L."/>
            <person name="Salas-Leiva D."/>
            <person name="Curtis B.A."/>
            <person name="Zahonova K."/>
            <person name="Pipaliya S."/>
            <person name="Dacks J."/>
            <person name="Roger A.J."/>
        </authorList>
    </citation>
    <scope>NUCLEOTIDE SEQUENCE</scope>
    <source>
        <strain evidence="3">Busselton2</strain>
    </source>
</reference>
<feature type="region of interest" description="Disordered" evidence="1">
    <location>
        <begin position="551"/>
        <end position="577"/>
    </location>
</feature>
<keyword evidence="2" id="KW-0472">Membrane</keyword>
<feature type="transmembrane region" description="Helical" evidence="2">
    <location>
        <begin position="21"/>
        <end position="39"/>
    </location>
</feature>